<comment type="caution">
    <text evidence="2">The sequence shown here is derived from an EMBL/GenBank/DDBJ whole genome shotgun (WGS) entry which is preliminary data.</text>
</comment>
<gene>
    <name evidence="2" type="ORF">Sradi_1860800</name>
</gene>
<protein>
    <submittedName>
        <fullName evidence="2">Uncharacterized protein</fullName>
    </submittedName>
</protein>
<evidence type="ECO:0000313" key="2">
    <source>
        <dbReference type="EMBL" id="KAL0409264.1"/>
    </source>
</evidence>
<dbReference type="EMBL" id="JACGWJ010000007">
    <property type="protein sequence ID" value="KAL0409264.1"/>
    <property type="molecule type" value="Genomic_DNA"/>
</dbReference>
<dbReference type="AlphaFoldDB" id="A0AAW2TXN8"/>
<feature type="region of interest" description="Disordered" evidence="1">
    <location>
        <begin position="137"/>
        <end position="201"/>
    </location>
</feature>
<evidence type="ECO:0000256" key="1">
    <source>
        <dbReference type="SAM" id="MobiDB-lite"/>
    </source>
</evidence>
<feature type="compositionally biased region" description="Low complexity" evidence="1">
    <location>
        <begin position="174"/>
        <end position="186"/>
    </location>
</feature>
<reference evidence="2" key="2">
    <citation type="journal article" date="2024" name="Plant">
        <title>Genomic evolution and insights into agronomic trait innovations of Sesamum species.</title>
        <authorList>
            <person name="Miao H."/>
            <person name="Wang L."/>
            <person name="Qu L."/>
            <person name="Liu H."/>
            <person name="Sun Y."/>
            <person name="Le M."/>
            <person name="Wang Q."/>
            <person name="Wei S."/>
            <person name="Zheng Y."/>
            <person name="Lin W."/>
            <person name="Duan Y."/>
            <person name="Cao H."/>
            <person name="Xiong S."/>
            <person name="Wang X."/>
            <person name="Wei L."/>
            <person name="Li C."/>
            <person name="Ma Q."/>
            <person name="Ju M."/>
            <person name="Zhao R."/>
            <person name="Li G."/>
            <person name="Mu C."/>
            <person name="Tian Q."/>
            <person name="Mei H."/>
            <person name="Zhang T."/>
            <person name="Gao T."/>
            <person name="Zhang H."/>
        </authorList>
    </citation>
    <scope>NUCLEOTIDE SEQUENCE</scope>
    <source>
        <strain evidence="2">G02</strain>
    </source>
</reference>
<feature type="compositionally biased region" description="Basic residues" evidence="1">
    <location>
        <begin position="187"/>
        <end position="196"/>
    </location>
</feature>
<sequence length="250" mass="26847">MVASMIGSSPIVHPESTCHHPCCLGGCALSSSPSKNTPPFDSLDCLHFLIAFEPPLATTLTSCSSPFLQLLADRKVMNLRIANNVRAKKGTIPENLLLELENAEVGGSSTPSDRTSSIAIVPMLVVAALEGPSGGHTPVCVNSLQDPHSPKDGGSNTAPGEPSKSYKRKRKSKSNSQSKSQSNSKSRSSRSIKSSRQKSLEARLVVDCQKEEDNVKTLRQQEAQWQIDRTNLQSPTCLVAEMVGDKLIPD</sequence>
<proteinExistence type="predicted"/>
<name>A0AAW2TXN8_SESRA</name>
<accession>A0AAW2TXN8</accession>
<organism evidence="2">
    <name type="scientific">Sesamum radiatum</name>
    <name type="common">Black benniseed</name>
    <dbReference type="NCBI Taxonomy" id="300843"/>
    <lineage>
        <taxon>Eukaryota</taxon>
        <taxon>Viridiplantae</taxon>
        <taxon>Streptophyta</taxon>
        <taxon>Embryophyta</taxon>
        <taxon>Tracheophyta</taxon>
        <taxon>Spermatophyta</taxon>
        <taxon>Magnoliopsida</taxon>
        <taxon>eudicotyledons</taxon>
        <taxon>Gunneridae</taxon>
        <taxon>Pentapetalae</taxon>
        <taxon>asterids</taxon>
        <taxon>lamiids</taxon>
        <taxon>Lamiales</taxon>
        <taxon>Pedaliaceae</taxon>
        <taxon>Sesamum</taxon>
    </lineage>
</organism>
<reference evidence="2" key="1">
    <citation type="submission" date="2020-06" db="EMBL/GenBank/DDBJ databases">
        <authorList>
            <person name="Li T."/>
            <person name="Hu X."/>
            <person name="Zhang T."/>
            <person name="Song X."/>
            <person name="Zhang H."/>
            <person name="Dai N."/>
            <person name="Sheng W."/>
            <person name="Hou X."/>
            <person name="Wei L."/>
        </authorList>
    </citation>
    <scope>NUCLEOTIDE SEQUENCE</scope>
    <source>
        <strain evidence="2">G02</strain>
        <tissue evidence="2">Leaf</tissue>
    </source>
</reference>